<evidence type="ECO:0000313" key="6">
    <source>
        <dbReference type="Proteomes" id="UP000239990"/>
    </source>
</evidence>
<dbReference type="InterPro" id="IPR007312">
    <property type="entry name" value="Phosphoesterase"/>
</dbReference>
<gene>
    <name evidence="5" type="ORF">C4E15_01795</name>
</gene>
<feature type="domain" description="Bacterial phospholipase C C-terminal" evidence="4">
    <location>
        <begin position="532"/>
        <end position="622"/>
    </location>
</feature>
<dbReference type="Pfam" id="PF04185">
    <property type="entry name" value="Phosphoesterase"/>
    <property type="match status" value="1"/>
</dbReference>
<dbReference type="InterPro" id="IPR006311">
    <property type="entry name" value="TAT_signal"/>
</dbReference>
<dbReference type="Gene3D" id="3.40.720.10">
    <property type="entry name" value="Alkaline Phosphatase, subunit A"/>
    <property type="match status" value="2"/>
</dbReference>
<dbReference type="PANTHER" id="PTHR31956">
    <property type="entry name" value="NON-SPECIFIC PHOSPHOLIPASE C4-RELATED"/>
    <property type="match status" value="1"/>
</dbReference>
<dbReference type="PROSITE" id="PS51318">
    <property type="entry name" value="TAT"/>
    <property type="match status" value="1"/>
</dbReference>
<accession>A0A2S5GY78</accession>
<evidence type="ECO:0000256" key="2">
    <source>
        <dbReference type="ARBA" id="ARBA00012018"/>
    </source>
</evidence>
<dbReference type="Proteomes" id="UP000239990">
    <property type="component" value="Unassembled WGS sequence"/>
</dbReference>
<reference evidence="5 6" key="1">
    <citation type="submission" date="2018-02" db="EMBL/GenBank/DDBJ databases">
        <title>Draft Genome of Achromobacter spanius stain 6.</title>
        <authorList>
            <person name="Gunasekera T.S."/>
            <person name="Radwan O."/>
            <person name="Ruiz O.N."/>
        </authorList>
    </citation>
    <scope>NUCLEOTIDE SEQUENCE [LARGE SCALE GENOMIC DNA]</scope>
    <source>
        <strain evidence="5 6">6</strain>
    </source>
</reference>
<comment type="similarity">
    <text evidence="1">Belongs to the bacterial phospholipase C family.</text>
</comment>
<dbReference type="RefSeq" id="WP_104141981.1">
    <property type="nucleotide sequence ID" value="NZ_PREU01000001.1"/>
</dbReference>
<dbReference type="EC" id="3.1.4.3" evidence="2"/>
<dbReference type="InterPro" id="IPR017767">
    <property type="entry name" value="PC-PLC"/>
</dbReference>
<evidence type="ECO:0000256" key="1">
    <source>
        <dbReference type="ARBA" id="ARBA00009717"/>
    </source>
</evidence>
<protein>
    <recommendedName>
        <fullName evidence="2">phospholipase C</fullName>
        <ecNumber evidence="2">3.1.4.3</ecNumber>
    </recommendedName>
</protein>
<sequence>MTFDASKRKFFKTTVGATAAVSALSMFPPSIRRALAIEASNATGTIQDVKHVVMLMLENRSFDGYFGTFPGVRGFGDRFPIPLANGKSVFHQTRSDGTEELPYHLDAAQGNAQRAGSTPHSWPNCQAAWDHGRMNKWPSAKQPLSMGYYETAEVPFHRALADAFTLCDNYHCSMHAGTIPNRLFFWTGTNGPSGDNVSVVMNEWNDGADVGPSTEGWTWTTYADRLQAAGVSWKVYQNIPDNFGCNEMMSFRHWRAEIEKMPADRRVTNQGGPAYNPAIDDQYSPLAKGFGNTMADGGFLQSLRDDVANGTLPEVSWIIPPAAYSEHPGPSSPAKGAWYIQAALDALTQSPEVWSKTVFLVTYDENDGFFDHMPTPSAPSRNDDGTLAGKSTLTDAQMAFEYFDYPPATPKQLTADGKPFGPGMRVPMWVISPWSRGGWVNSQVFDHTSALRFLEQRFGVVEPNISAFRRAVCGDLTTTLDFVSPNSARLPTLSGRTTKTDADGLTTWQEAQPAIAIPTQQTLAPQASGTRPSRALPYELHTSAREQARENRVQLLFANASGAQTAAVFHVYDKLHLDRIPRRYVVEAGKSLDDVWDVSGDSGQYDLWVLGPNGYHRSFSGDLMRAAGAQPEIQVCYVPCDDAQVQVKLHNNGTQDCVFTVQAMAYRNDGPWTATVAAGQVGELSWPVTSSGQWYDFTVGCDTYPAFKRRFAGRMETGKHGISDPAMGQLDS</sequence>
<dbReference type="GO" id="GO:0034480">
    <property type="term" value="F:phosphatidylcholine phospholipase C activity"/>
    <property type="evidence" value="ECO:0007669"/>
    <property type="project" value="UniProtKB-EC"/>
</dbReference>
<dbReference type="InterPro" id="IPR008475">
    <property type="entry name" value="PLipase_C_C"/>
</dbReference>
<dbReference type="OrthoDB" id="980947at2"/>
<evidence type="ECO:0000256" key="3">
    <source>
        <dbReference type="ARBA" id="ARBA00022801"/>
    </source>
</evidence>
<comment type="caution">
    <text evidence="5">The sequence shown here is derived from an EMBL/GenBank/DDBJ whole genome shotgun (WGS) entry which is preliminary data.</text>
</comment>
<dbReference type="EMBL" id="PREU01000001">
    <property type="protein sequence ID" value="PPA78042.1"/>
    <property type="molecule type" value="Genomic_DNA"/>
</dbReference>
<dbReference type="InterPro" id="IPR017850">
    <property type="entry name" value="Alkaline_phosphatase_core_sf"/>
</dbReference>
<dbReference type="PANTHER" id="PTHR31956:SF1">
    <property type="entry name" value="NON-SPECIFIC PHOSPHOLIPASE C1"/>
    <property type="match status" value="1"/>
</dbReference>
<dbReference type="NCBIfam" id="TIGR03396">
    <property type="entry name" value="PC_PLC"/>
    <property type="match status" value="1"/>
</dbReference>
<evidence type="ECO:0000259" key="4">
    <source>
        <dbReference type="Pfam" id="PF05506"/>
    </source>
</evidence>
<proteinExistence type="inferred from homology"/>
<dbReference type="CDD" id="cd16014">
    <property type="entry name" value="PLC"/>
    <property type="match status" value="1"/>
</dbReference>
<dbReference type="Pfam" id="PF05506">
    <property type="entry name" value="PLipase_C_C"/>
    <property type="match status" value="2"/>
</dbReference>
<evidence type="ECO:0000313" key="5">
    <source>
        <dbReference type="EMBL" id="PPA78042.1"/>
    </source>
</evidence>
<name>A0A2S5GY78_9BURK</name>
<keyword evidence="3" id="KW-0378">Hydrolase</keyword>
<dbReference type="AlphaFoldDB" id="A0A2S5GY78"/>
<dbReference type="GO" id="GO:0016042">
    <property type="term" value="P:lipid catabolic process"/>
    <property type="evidence" value="ECO:0007669"/>
    <property type="project" value="InterPro"/>
</dbReference>
<feature type="domain" description="Bacterial phospholipase C C-terminal" evidence="4">
    <location>
        <begin position="631"/>
        <end position="714"/>
    </location>
</feature>
<organism evidence="5 6">
    <name type="scientific">Achromobacter spanius</name>
    <dbReference type="NCBI Taxonomy" id="217203"/>
    <lineage>
        <taxon>Bacteria</taxon>
        <taxon>Pseudomonadati</taxon>
        <taxon>Pseudomonadota</taxon>
        <taxon>Betaproteobacteria</taxon>
        <taxon>Burkholderiales</taxon>
        <taxon>Alcaligenaceae</taxon>
        <taxon>Achromobacter</taxon>
    </lineage>
</organism>